<keyword evidence="1" id="KW-1133">Transmembrane helix</keyword>
<accession>A0A199UA47</accession>
<organism evidence="2">
    <name type="scientific">Manihot esculenta</name>
    <name type="common">Cassava</name>
    <name type="synonym">Jatropha manihot</name>
    <dbReference type="NCBI Taxonomy" id="3983"/>
    <lineage>
        <taxon>Eukaryota</taxon>
        <taxon>Viridiplantae</taxon>
        <taxon>Streptophyta</taxon>
        <taxon>Embryophyta</taxon>
        <taxon>Tracheophyta</taxon>
        <taxon>Spermatophyta</taxon>
        <taxon>Magnoliopsida</taxon>
        <taxon>eudicotyledons</taxon>
        <taxon>Gunneridae</taxon>
        <taxon>Pentapetalae</taxon>
        <taxon>rosids</taxon>
        <taxon>fabids</taxon>
        <taxon>Malpighiales</taxon>
        <taxon>Euphorbiaceae</taxon>
        <taxon>Crotonoideae</taxon>
        <taxon>Manihoteae</taxon>
        <taxon>Manihot</taxon>
    </lineage>
</organism>
<protein>
    <submittedName>
        <fullName evidence="2">Uncharacterized protein</fullName>
    </submittedName>
</protein>
<feature type="transmembrane region" description="Helical" evidence="1">
    <location>
        <begin position="6"/>
        <end position="22"/>
    </location>
</feature>
<name>A0A199UA47_MANES</name>
<keyword evidence="1" id="KW-0812">Transmembrane</keyword>
<evidence type="ECO:0000256" key="1">
    <source>
        <dbReference type="SAM" id="Phobius"/>
    </source>
</evidence>
<gene>
    <name evidence="2" type="ORF">MANES_S078800</name>
</gene>
<reference evidence="2" key="1">
    <citation type="submission" date="2016-02" db="EMBL/GenBank/DDBJ databases">
        <title>WGS assembly of Manihot esculenta.</title>
        <authorList>
            <person name="Bredeson J.V."/>
            <person name="Prochnik S.E."/>
            <person name="Lyons J.B."/>
            <person name="Schmutz J."/>
            <person name="Grimwood J."/>
            <person name="Vrebalov J."/>
            <person name="Bart R.S."/>
            <person name="Amuge T."/>
            <person name="Ferguson M.E."/>
            <person name="Green R."/>
            <person name="Putnam N."/>
            <person name="Stites J."/>
            <person name="Rounsley S."/>
            <person name="Rokhsar D.S."/>
        </authorList>
    </citation>
    <scope>NUCLEOTIDE SEQUENCE [LARGE SCALE GENOMIC DNA]</scope>
    <source>
        <tissue evidence="2">Leaf</tissue>
    </source>
</reference>
<sequence>MYYLQWYLYFIYYILNKICRIIKIKYKISLKMCMYNIS</sequence>
<proteinExistence type="predicted"/>
<dbReference type="AlphaFoldDB" id="A0A199UA47"/>
<keyword evidence="1" id="KW-0472">Membrane</keyword>
<evidence type="ECO:0000313" key="2">
    <source>
        <dbReference type="EMBL" id="OAY21527.1"/>
    </source>
</evidence>
<dbReference type="EMBL" id="KV450799">
    <property type="protein sequence ID" value="OAY21527.1"/>
    <property type="molecule type" value="Genomic_DNA"/>
</dbReference>